<dbReference type="Pfam" id="PF13279">
    <property type="entry name" value="4HBT_2"/>
    <property type="match status" value="1"/>
</dbReference>
<dbReference type="GO" id="GO:0016787">
    <property type="term" value="F:hydrolase activity"/>
    <property type="evidence" value="ECO:0007669"/>
    <property type="project" value="UniProtKB-KW"/>
</dbReference>
<keyword evidence="1" id="KW-0378">Hydrolase</keyword>
<dbReference type="CDD" id="cd00586">
    <property type="entry name" value="4HBT"/>
    <property type="match status" value="1"/>
</dbReference>
<keyword evidence="2" id="KW-1185">Reference proteome</keyword>
<dbReference type="InterPro" id="IPR029069">
    <property type="entry name" value="HotDog_dom_sf"/>
</dbReference>
<name>A0AAE3XNW7_9BACT</name>
<comment type="caution">
    <text evidence="1">The sequence shown here is derived from an EMBL/GenBank/DDBJ whole genome shotgun (WGS) entry which is preliminary data.</text>
</comment>
<dbReference type="SUPFAM" id="SSF54637">
    <property type="entry name" value="Thioesterase/thiol ester dehydrase-isomerase"/>
    <property type="match status" value="1"/>
</dbReference>
<gene>
    <name evidence="1" type="ORF">HNQ88_002258</name>
</gene>
<dbReference type="AlphaFoldDB" id="A0AAE3XNW7"/>
<accession>A0AAE3XNW7</accession>
<organism evidence="1 2">
    <name type="scientific">Aureibacter tunicatorum</name>
    <dbReference type="NCBI Taxonomy" id="866807"/>
    <lineage>
        <taxon>Bacteria</taxon>
        <taxon>Pseudomonadati</taxon>
        <taxon>Bacteroidota</taxon>
        <taxon>Cytophagia</taxon>
        <taxon>Cytophagales</taxon>
        <taxon>Persicobacteraceae</taxon>
        <taxon>Aureibacter</taxon>
    </lineage>
</organism>
<dbReference type="EMBL" id="JAVDQD010000002">
    <property type="protein sequence ID" value="MDR6239221.1"/>
    <property type="molecule type" value="Genomic_DNA"/>
</dbReference>
<evidence type="ECO:0000313" key="2">
    <source>
        <dbReference type="Proteomes" id="UP001185092"/>
    </source>
</evidence>
<protein>
    <submittedName>
        <fullName evidence="1">Acyl-CoA thioester hydrolase</fullName>
        <ecNumber evidence="1">3.1.2.-</ecNumber>
    </submittedName>
</protein>
<dbReference type="EC" id="3.1.2.-" evidence="1"/>
<dbReference type="Proteomes" id="UP001185092">
    <property type="component" value="Unassembled WGS sequence"/>
</dbReference>
<evidence type="ECO:0000313" key="1">
    <source>
        <dbReference type="EMBL" id="MDR6239221.1"/>
    </source>
</evidence>
<dbReference type="Gene3D" id="3.10.129.10">
    <property type="entry name" value="Hotdog Thioesterase"/>
    <property type="match status" value="1"/>
</dbReference>
<sequence>MTTKEVLQKITESKSIIRFQDCDPFAHLNNAKYLDYFFNAREDQVPKLYGFNIADIFQEFKAAWVVYQHHIAYVKPAMFGEWVNIYSRIVNYDENTVVVEYYMTDEKGKDLKCLLWTTFKFVELKTGKKSTHPDKVENFLKKVYYNIGFTENPININDRVKEIKNELASS</sequence>
<proteinExistence type="predicted"/>
<reference evidence="1" key="1">
    <citation type="submission" date="2023-07" db="EMBL/GenBank/DDBJ databases">
        <title>Genomic Encyclopedia of Type Strains, Phase IV (KMG-IV): sequencing the most valuable type-strain genomes for metagenomic binning, comparative biology and taxonomic classification.</title>
        <authorList>
            <person name="Goeker M."/>
        </authorList>
    </citation>
    <scope>NUCLEOTIDE SEQUENCE</scope>
    <source>
        <strain evidence="1">DSM 26174</strain>
    </source>
</reference>
<dbReference type="RefSeq" id="WP_309938810.1">
    <property type="nucleotide sequence ID" value="NZ_AP025305.1"/>
</dbReference>